<comment type="caution">
    <text evidence="1">The sequence shown here is derived from an EMBL/GenBank/DDBJ whole genome shotgun (WGS) entry which is preliminary data.</text>
</comment>
<dbReference type="Gene3D" id="1.20.140.160">
    <property type="match status" value="1"/>
</dbReference>
<protein>
    <recommendedName>
        <fullName evidence="3">DUF1492 domain-containing protein</fullName>
    </recommendedName>
</protein>
<dbReference type="Pfam" id="PF07374">
    <property type="entry name" value="DUF1492"/>
    <property type="match status" value="1"/>
</dbReference>
<dbReference type="RefSeq" id="WP_083067625.1">
    <property type="nucleotide sequence ID" value="NZ_NBTM02000001.1"/>
</dbReference>
<name>A0A2J9PKG7_9LACT</name>
<dbReference type="EMBL" id="NBTM02000001">
    <property type="protein sequence ID" value="PNL90849.1"/>
    <property type="molecule type" value="Genomic_DNA"/>
</dbReference>
<evidence type="ECO:0008006" key="3">
    <source>
        <dbReference type="Google" id="ProtNLM"/>
    </source>
</evidence>
<evidence type="ECO:0000313" key="1">
    <source>
        <dbReference type="EMBL" id="PNL90849.1"/>
    </source>
</evidence>
<gene>
    <name evidence="1" type="ORF">A6J77_000630</name>
</gene>
<reference evidence="2" key="1">
    <citation type="submission" date="2017-12" db="EMBL/GenBank/DDBJ databases">
        <title>FDA dAtabase for Regulatory Grade micrObial Sequences (FDA-ARGOS): Supporting development and validation of Infectious Disease Dx tests.</title>
        <authorList>
            <person name="Hoffmann M."/>
            <person name="Allard M."/>
            <person name="Evans P."/>
            <person name="Brown E."/>
            <person name="Tallon L."/>
            <person name="Sadzewicz L."/>
            <person name="Sengamalay N."/>
            <person name="Ott S."/>
            <person name="Godinez A."/>
            <person name="Nagaraj S."/>
            <person name="Vavikolanu K."/>
            <person name="Aluvathingal J."/>
            <person name="Nadendla S."/>
            <person name="Sichtig H."/>
        </authorList>
    </citation>
    <scope>NUCLEOTIDE SEQUENCE [LARGE SCALE GENOMIC DNA]</scope>
    <source>
        <strain evidence="2">FDAARGOS_249</strain>
    </source>
</reference>
<dbReference type="SUPFAM" id="SSF88659">
    <property type="entry name" value="Sigma3 and sigma4 domains of RNA polymerase sigma factors"/>
    <property type="match status" value="1"/>
</dbReference>
<proteinExistence type="predicted"/>
<evidence type="ECO:0000313" key="2">
    <source>
        <dbReference type="Proteomes" id="UP000192813"/>
    </source>
</evidence>
<organism evidence="1 2">
    <name type="scientific">Aerococcus viridans</name>
    <dbReference type="NCBI Taxonomy" id="1377"/>
    <lineage>
        <taxon>Bacteria</taxon>
        <taxon>Bacillati</taxon>
        <taxon>Bacillota</taxon>
        <taxon>Bacilli</taxon>
        <taxon>Lactobacillales</taxon>
        <taxon>Aerococcaceae</taxon>
        <taxon>Aerococcus</taxon>
    </lineage>
</organism>
<dbReference type="InterPro" id="IPR013324">
    <property type="entry name" value="RNA_pol_sigma_r3/r4-like"/>
</dbReference>
<dbReference type="Proteomes" id="UP000192813">
    <property type="component" value="Unassembled WGS sequence"/>
</dbReference>
<dbReference type="AlphaFoldDB" id="A0A2J9PKG7"/>
<dbReference type="InterPro" id="IPR010861">
    <property type="entry name" value="DUF1492"/>
</dbReference>
<accession>A0A2J9PKG7</accession>
<sequence>MTNLAKEKLLKFSNEQQKLQRYKEQLVELNAIATNTTTELKKVVVTSSKSNSFDGQLARISDLKSEIIKQSIVVNAEQQELKYYVNSLSDESYVEVITLRYFDNLPWFEVWQDMHCSQSKMYRLHDAALKELNEMMKVNESNVGVNWE</sequence>